<evidence type="ECO:0000313" key="2">
    <source>
        <dbReference type="Proteomes" id="UP000219356"/>
    </source>
</evidence>
<dbReference type="OrthoDB" id="183314at2"/>
<dbReference type="Gene3D" id="3.90.550.10">
    <property type="entry name" value="Spore Coat Polysaccharide Biosynthesis Protein SpsA, Chain A"/>
    <property type="match status" value="2"/>
</dbReference>
<reference evidence="2" key="1">
    <citation type="submission" date="2017-09" db="EMBL/GenBank/DDBJ databases">
        <authorList>
            <person name="Varghese N."/>
            <person name="Submissions S."/>
        </authorList>
    </citation>
    <scope>NUCLEOTIDE SEQUENCE [LARGE SCALE GENOMIC DNA]</scope>
    <source>
        <strain evidence="2">CGMCC 1.8913</strain>
    </source>
</reference>
<dbReference type="GO" id="GO:0016740">
    <property type="term" value="F:transferase activity"/>
    <property type="evidence" value="ECO:0007669"/>
    <property type="project" value="UniProtKB-KW"/>
</dbReference>
<protein>
    <submittedName>
        <fullName evidence="1">Glycosyl transferase family 2</fullName>
    </submittedName>
</protein>
<dbReference type="Pfam" id="PF13704">
    <property type="entry name" value="Glyco_tranf_2_4"/>
    <property type="match status" value="1"/>
</dbReference>
<name>A0A285P4Z8_9BACI</name>
<keyword evidence="1" id="KW-0808">Transferase</keyword>
<organism evidence="1 2">
    <name type="scientific">Terribacillus aidingensis</name>
    <dbReference type="NCBI Taxonomy" id="586416"/>
    <lineage>
        <taxon>Bacteria</taxon>
        <taxon>Bacillati</taxon>
        <taxon>Bacillota</taxon>
        <taxon>Bacilli</taxon>
        <taxon>Bacillales</taxon>
        <taxon>Bacillaceae</taxon>
        <taxon>Terribacillus</taxon>
    </lineage>
</organism>
<dbReference type="STRING" id="586416.GZ22_01685"/>
<dbReference type="RefSeq" id="WP_097043219.1">
    <property type="nucleotide sequence ID" value="NZ_OBEK01000005.1"/>
</dbReference>
<dbReference type="AlphaFoldDB" id="A0A285P4Z8"/>
<dbReference type="Proteomes" id="UP000219356">
    <property type="component" value="Unassembled WGS sequence"/>
</dbReference>
<proteinExistence type="predicted"/>
<dbReference type="InterPro" id="IPR029044">
    <property type="entry name" value="Nucleotide-diphossugar_trans"/>
</dbReference>
<keyword evidence="2" id="KW-1185">Reference proteome</keyword>
<dbReference type="PANTHER" id="PTHR43630">
    <property type="entry name" value="POLY-BETA-1,6-N-ACETYL-D-GLUCOSAMINE SYNTHASE"/>
    <property type="match status" value="1"/>
</dbReference>
<dbReference type="SUPFAM" id="SSF53448">
    <property type="entry name" value="Nucleotide-diphospho-sugar transferases"/>
    <property type="match status" value="2"/>
</dbReference>
<evidence type="ECO:0000313" key="1">
    <source>
        <dbReference type="EMBL" id="SNZ16794.1"/>
    </source>
</evidence>
<sequence>MTNVLIGTTVKQDPDILSAYLDSLRDLQTNDMSIAYCFVDDNDNHESSMLLANFAKEKTAAILPSEGTDTYLKDEHTHYWTESLIWKVAAWKNQIILFALEQQYDYVFFVDSDLILHPATLNQLLASEKEIISCVFWTQWQPGTQALPQVWLKDEYDQFAHTRGESLSVEERAERHQAFLRQMQEPGVYEVGGLGACTLISRNALEKGVHFGEIPNLSFWGEDRHFCIRAAALGLSLFVDTHYPAFHLYRKTDLAKLPAYNWEKNWPGFAQRNSKARDNTLTLSMIVKNEAGRYLESVLQSCLPAVDQAVIIDDHSTDNTREICQTLCAAYNVPLKLIENTTSSFSNEIELRKQQWLETIAEEPDWILNLDADEVLENAFLTEKDRLLNQADLDLYSFRLFDFWDENHYREDTYWQAHRFYRPFLLRYQPAFPYEWLETPVHCGRFPANIFNLPNGISDLRVKHFGWANEMDRKRKYERYQQQDPHAVYGQEAQYESILDANPTLIRWTEVSSFEK</sequence>
<accession>A0A285P4Z8</accession>
<dbReference type="PANTHER" id="PTHR43630:SF2">
    <property type="entry name" value="GLYCOSYLTRANSFERASE"/>
    <property type="match status" value="1"/>
</dbReference>
<dbReference type="EMBL" id="OBEK01000005">
    <property type="protein sequence ID" value="SNZ16794.1"/>
    <property type="molecule type" value="Genomic_DNA"/>
</dbReference>
<gene>
    <name evidence="1" type="ORF">SAMN05421503_3010</name>
</gene>